<keyword evidence="1" id="KW-1133">Transmembrane helix</keyword>
<dbReference type="Proteomes" id="UP000242498">
    <property type="component" value="Chromosome I"/>
</dbReference>
<feature type="domain" description="CD-NTase-associated protein 15" evidence="2">
    <location>
        <begin position="74"/>
        <end position="191"/>
    </location>
</feature>
<dbReference type="InterPro" id="IPR041208">
    <property type="entry name" value="Cap15"/>
</dbReference>
<keyword evidence="1" id="KW-0472">Membrane</keyword>
<dbReference type="RefSeq" id="WP_096293220.1">
    <property type="nucleotide sequence ID" value="NZ_LT907782.1"/>
</dbReference>
<feature type="transmembrane region" description="Helical" evidence="1">
    <location>
        <begin position="37"/>
        <end position="59"/>
    </location>
</feature>
<dbReference type="Pfam" id="PF18153">
    <property type="entry name" value="Cap15_CD_rec"/>
    <property type="match status" value="1"/>
</dbReference>
<evidence type="ECO:0000256" key="1">
    <source>
        <dbReference type="SAM" id="Phobius"/>
    </source>
</evidence>
<dbReference type="AlphaFoldDB" id="A0A285C0I0"/>
<evidence type="ECO:0000259" key="2">
    <source>
        <dbReference type="Pfam" id="PF18153"/>
    </source>
</evidence>
<gene>
    <name evidence="3" type="ORF">SAMN06296273_2074</name>
</gene>
<protein>
    <recommendedName>
        <fullName evidence="2">CD-NTase-associated protein 15 domain-containing protein</fullName>
    </recommendedName>
</protein>
<name>A0A285C0I0_9PROT</name>
<evidence type="ECO:0000313" key="4">
    <source>
        <dbReference type="Proteomes" id="UP000242498"/>
    </source>
</evidence>
<feature type="transmembrane region" description="Helical" evidence="1">
    <location>
        <begin position="12"/>
        <end position="31"/>
    </location>
</feature>
<keyword evidence="1" id="KW-0812">Transmembrane</keyword>
<sequence length="194" mass="22423">MITLIPLQKVIAAFAIVYAILISVVSTILQFTGINSLFIAIKGAFILELFILVFFMFGWRRLWLSFPALNRWVYPDLNGKWKVSIHWKRGNENGTKMANAHIKQDFFRFSMQLVSDESESETLMVKPQRDPESARPILYYIYRNESAQGVEFPQPPHKGAAILKLDINDHNLLKGNYFTDRATSGHFELQREKV</sequence>
<organism evidence="3 4">
    <name type="scientific">Nitrosomonas ureae</name>
    <dbReference type="NCBI Taxonomy" id="44577"/>
    <lineage>
        <taxon>Bacteria</taxon>
        <taxon>Pseudomonadati</taxon>
        <taxon>Pseudomonadota</taxon>
        <taxon>Betaproteobacteria</taxon>
        <taxon>Nitrosomonadales</taxon>
        <taxon>Nitrosomonadaceae</taxon>
        <taxon>Nitrosomonas</taxon>
    </lineage>
</organism>
<dbReference type="OrthoDB" id="1430668at2"/>
<evidence type="ECO:0000313" key="3">
    <source>
        <dbReference type="EMBL" id="SNX60608.1"/>
    </source>
</evidence>
<proteinExistence type="predicted"/>
<reference evidence="3 4" key="1">
    <citation type="submission" date="2017-08" db="EMBL/GenBank/DDBJ databases">
        <authorList>
            <person name="de Groot N.N."/>
        </authorList>
    </citation>
    <scope>NUCLEOTIDE SEQUENCE [LARGE SCALE GENOMIC DNA]</scope>
    <source>
        <strain evidence="3 4">Nm15</strain>
    </source>
</reference>
<dbReference type="EMBL" id="LT907782">
    <property type="protein sequence ID" value="SNX60608.1"/>
    <property type="molecule type" value="Genomic_DNA"/>
</dbReference>
<accession>A0A285C0I0</accession>